<feature type="transmembrane region" description="Helical" evidence="8">
    <location>
        <begin position="217"/>
        <end position="239"/>
    </location>
</feature>
<evidence type="ECO:0000256" key="4">
    <source>
        <dbReference type="ARBA" id="ARBA00022989"/>
    </source>
</evidence>
<feature type="domain" description="NADH:quinone oxidoreductase/Mrp antiporter transmembrane" evidence="9">
    <location>
        <begin position="141"/>
        <end position="438"/>
    </location>
</feature>
<feature type="transmembrane region" description="Helical" evidence="8">
    <location>
        <begin position="548"/>
        <end position="571"/>
    </location>
</feature>
<dbReference type="Pfam" id="PF00662">
    <property type="entry name" value="Proton_antipo_N"/>
    <property type="match status" value="1"/>
</dbReference>
<feature type="transmembrane region" description="Helical" evidence="8">
    <location>
        <begin position="76"/>
        <end position="104"/>
    </location>
</feature>
<evidence type="ECO:0000259" key="9">
    <source>
        <dbReference type="Pfam" id="PF00361"/>
    </source>
</evidence>
<evidence type="ECO:0000256" key="8">
    <source>
        <dbReference type="SAM" id="Phobius"/>
    </source>
</evidence>
<feature type="transmembrane region" description="Helical" evidence="8">
    <location>
        <begin position="6"/>
        <end position="27"/>
    </location>
</feature>
<evidence type="ECO:0000313" key="11">
    <source>
        <dbReference type="EMBL" id="QLI82177.1"/>
    </source>
</evidence>
<feature type="transmembrane region" description="Helical" evidence="8">
    <location>
        <begin position="390"/>
        <end position="414"/>
    </location>
</feature>
<keyword evidence="12" id="KW-1185">Reference proteome</keyword>
<keyword evidence="5" id="KW-0560">Oxidoreductase</keyword>
<feature type="transmembrane region" description="Helical" evidence="8">
    <location>
        <begin position="34"/>
        <end position="56"/>
    </location>
</feature>
<feature type="transmembrane region" description="Helical" evidence="8">
    <location>
        <begin position="314"/>
        <end position="335"/>
    </location>
</feature>
<accession>A0A7D5VAB0</accession>
<organism evidence="11 12">
    <name type="scientific">Chitinibacter fontanus</name>
    <dbReference type="NCBI Taxonomy" id="1737446"/>
    <lineage>
        <taxon>Bacteria</taxon>
        <taxon>Pseudomonadati</taxon>
        <taxon>Pseudomonadota</taxon>
        <taxon>Betaproteobacteria</taxon>
        <taxon>Neisseriales</taxon>
        <taxon>Chitinibacteraceae</taxon>
        <taxon>Chitinibacter</taxon>
    </lineage>
</organism>
<name>A0A7D5VAB0_9NEIS</name>
<evidence type="ECO:0000256" key="2">
    <source>
        <dbReference type="ARBA" id="ARBA00022475"/>
    </source>
</evidence>
<dbReference type="RefSeq" id="WP_180306260.1">
    <property type="nucleotide sequence ID" value="NZ_CP058952.1"/>
</dbReference>
<dbReference type="InterPro" id="IPR001516">
    <property type="entry name" value="Proton_antipo_N"/>
</dbReference>
<feature type="transmembrane region" description="Helical" evidence="8">
    <location>
        <begin position="434"/>
        <end position="456"/>
    </location>
</feature>
<evidence type="ECO:0000256" key="6">
    <source>
        <dbReference type="ARBA" id="ARBA00023136"/>
    </source>
</evidence>
<dbReference type="GO" id="GO:0005886">
    <property type="term" value="C:plasma membrane"/>
    <property type="evidence" value="ECO:0007669"/>
    <property type="project" value="UniProtKB-SubCell"/>
</dbReference>
<dbReference type="PANTHER" id="PTHR42682:SF3">
    <property type="entry name" value="FORMATE HYDROGENLYASE SUBUNIT 3-RELATED"/>
    <property type="match status" value="1"/>
</dbReference>
<keyword evidence="6 8" id="KW-0472">Membrane</keyword>
<dbReference type="GO" id="GO:0016491">
    <property type="term" value="F:oxidoreductase activity"/>
    <property type="evidence" value="ECO:0007669"/>
    <property type="project" value="UniProtKB-KW"/>
</dbReference>
<feature type="transmembrane region" description="Helical" evidence="8">
    <location>
        <begin position="251"/>
        <end position="271"/>
    </location>
</feature>
<comment type="subcellular location">
    <subcellularLocation>
        <location evidence="1">Cell membrane</location>
        <topology evidence="1">Multi-pass membrane protein</topology>
    </subcellularLocation>
    <subcellularLocation>
        <location evidence="7">Membrane</location>
        <topology evidence="7">Multi-pass membrane protein</topology>
    </subcellularLocation>
</comment>
<feature type="domain" description="NADH-Ubiquinone oxidoreductase (complex I) chain 5 N-terminal" evidence="10">
    <location>
        <begin position="72"/>
        <end position="112"/>
    </location>
</feature>
<proteinExistence type="predicted"/>
<evidence type="ECO:0000256" key="1">
    <source>
        <dbReference type="ARBA" id="ARBA00004651"/>
    </source>
</evidence>
<dbReference type="InterPro" id="IPR001750">
    <property type="entry name" value="ND/Mrp_TM"/>
</dbReference>
<evidence type="ECO:0000256" key="3">
    <source>
        <dbReference type="ARBA" id="ARBA00022692"/>
    </source>
</evidence>
<feature type="transmembrane region" description="Helical" evidence="8">
    <location>
        <begin position="172"/>
        <end position="197"/>
    </location>
</feature>
<dbReference type="AlphaFoldDB" id="A0A7D5VAB0"/>
<protein>
    <recommendedName>
        <fullName evidence="13">NADH:quinone oxidoreductase/Mrp antiporter membrane subunit domain-containing protein</fullName>
    </recommendedName>
</protein>
<evidence type="ECO:0008006" key="13">
    <source>
        <dbReference type="Google" id="ProtNLM"/>
    </source>
</evidence>
<reference evidence="11 12" key="1">
    <citation type="journal article" date="2016" name="Int. J. Syst. Evol. Microbiol.">
        <title>Chitinibacter fontanus sp. nov., isolated from a spring.</title>
        <authorList>
            <person name="Sheu S.Y."/>
            <person name="Li Y.S."/>
            <person name="Young C.C."/>
            <person name="Chen W.M."/>
        </authorList>
    </citation>
    <scope>NUCLEOTIDE SEQUENCE [LARGE SCALE GENOMIC DNA]</scope>
    <source>
        <strain evidence="11 12">STM-7</strain>
    </source>
</reference>
<evidence type="ECO:0000313" key="12">
    <source>
        <dbReference type="Proteomes" id="UP000510822"/>
    </source>
</evidence>
<dbReference type="KEGG" id="cfon:HZU75_11925"/>
<keyword evidence="2" id="KW-1003">Cell membrane</keyword>
<dbReference type="InterPro" id="IPR052175">
    <property type="entry name" value="ComplexI-like_HydComp"/>
</dbReference>
<sequence>MDTTIYPHLQTGLAILLGAGLITPLIASKRQLAGIVNLLAVVLAGLFFASSAINVLSGPGAPASFDLQLAGLTIPLLVDGFSAVFLLLIAVIASVVALYCIGYMQMDHYRHYSLRGFYFCYPVFIAGMIALVTVDDLSTGFTIAWQLMTLTSFWLIRFDHHDPVIVRSANKYLLLMQLAWATVLTAGLLVPGCGWGTPLHQIAEQLGTLDVGLRTLLLALTFLGFGMKAGMFPLGQLWLPDAHSVAPSPISALLSGVMLKTGIYGLIRTLFWMTPESMPAHELQYWGLAVAVIGVVTLFIGTSQSLKQVDAKRLNAYSSIGQIGYIILAIGAARYYLGPNAALHALALLAILGAFLHVLNHAIFKSLLFLCVGSVQYTTGTKDLDKLGGLFALMPITAIIAGIAAIAVSGVPAFSGFTSKWAIVAATLLSGKAAGIFVIFGVIALVTSAMTLATYVKLYGMTFTSVGVEWNEKTKVHEVSQLMLAPKLILAAVCLVQGFFPYLFVQLFGRVLATSEGVLTHTLGTPAVLASLSQHYAGVSFAATNGSAVAFSLPLVMIAMLVVALLAALWLRRAGGAEERTAPVWLCGYQTLNNANRYLSSHIFDAFKKFMKWTGGNVRGA</sequence>
<feature type="transmembrane region" description="Helical" evidence="8">
    <location>
        <begin position="283"/>
        <end position="302"/>
    </location>
</feature>
<feature type="transmembrane region" description="Helical" evidence="8">
    <location>
        <begin position="116"/>
        <end position="134"/>
    </location>
</feature>
<evidence type="ECO:0000256" key="7">
    <source>
        <dbReference type="RuleBase" id="RU000320"/>
    </source>
</evidence>
<dbReference type="Pfam" id="PF00361">
    <property type="entry name" value="Proton_antipo_M"/>
    <property type="match status" value="1"/>
</dbReference>
<dbReference type="PRINTS" id="PR01434">
    <property type="entry name" value="NADHDHGNASE5"/>
</dbReference>
<evidence type="ECO:0000256" key="5">
    <source>
        <dbReference type="ARBA" id="ARBA00023002"/>
    </source>
</evidence>
<feature type="transmembrane region" description="Helical" evidence="8">
    <location>
        <begin position="488"/>
        <end position="509"/>
    </location>
</feature>
<feature type="transmembrane region" description="Helical" evidence="8">
    <location>
        <begin position="341"/>
        <end position="359"/>
    </location>
</feature>
<dbReference type="Proteomes" id="UP000510822">
    <property type="component" value="Chromosome"/>
</dbReference>
<evidence type="ECO:0000259" key="10">
    <source>
        <dbReference type="Pfam" id="PF00662"/>
    </source>
</evidence>
<gene>
    <name evidence="11" type="ORF">HZU75_11925</name>
</gene>
<keyword evidence="4 8" id="KW-1133">Transmembrane helix</keyword>
<dbReference type="EMBL" id="CP058952">
    <property type="protein sequence ID" value="QLI82177.1"/>
    <property type="molecule type" value="Genomic_DNA"/>
</dbReference>
<dbReference type="PANTHER" id="PTHR42682">
    <property type="entry name" value="HYDROGENASE-4 COMPONENT F"/>
    <property type="match status" value="1"/>
</dbReference>
<keyword evidence="3 7" id="KW-0812">Transmembrane</keyword>